<protein>
    <submittedName>
        <fullName evidence="1">Uncharacterized protein</fullName>
    </submittedName>
</protein>
<dbReference type="EMBL" id="BARS01029234">
    <property type="protein sequence ID" value="GAG02190.1"/>
    <property type="molecule type" value="Genomic_DNA"/>
</dbReference>
<accession>X0U9F4</accession>
<organism evidence="1">
    <name type="scientific">marine sediment metagenome</name>
    <dbReference type="NCBI Taxonomy" id="412755"/>
    <lineage>
        <taxon>unclassified sequences</taxon>
        <taxon>metagenomes</taxon>
        <taxon>ecological metagenomes</taxon>
    </lineage>
</organism>
<proteinExistence type="predicted"/>
<dbReference type="AlphaFoldDB" id="X0U9F4"/>
<feature type="non-terminal residue" evidence="1">
    <location>
        <position position="1"/>
    </location>
</feature>
<reference evidence="1" key="1">
    <citation type="journal article" date="2014" name="Front. Microbiol.">
        <title>High frequency of phylogenetically diverse reductive dehalogenase-homologous genes in deep subseafloor sedimentary metagenomes.</title>
        <authorList>
            <person name="Kawai M."/>
            <person name="Futagami T."/>
            <person name="Toyoda A."/>
            <person name="Takaki Y."/>
            <person name="Nishi S."/>
            <person name="Hori S."/>
            <person name="Arai W."/>
            <person name="Tsubouchi T."/>
            <person name="Morono Y."/>
            <person name="Uchiyama I."/>
            <person name="Ito T."/>
            <person name="Fujiyama A."/>
            <person name="Inagaki F."/>
            <person name="Takami H."/>
        </authorList>
    </citation>
    <scope>NUCLEOTIDE SEQUENCE</scope>
    <source>
        <strain evidence="1">Expedition CK06-06</strain>
    </source>
</reference>
<comment type="caution">
    <text evidence="1">The sequence shown here is derived from an EMBL/GenBank/DDBJ whole genome shotgun (WGS) entry which is preliminary data.</text>
</comment>
<gene>
    <name evidence="1" type="ORF">S01H1_45718</name>
</gene>
<evidence type="ECO:0000313" key="1">
    <source>
        <dbReference type="EMBL" id="GAG02190.1"/>
    </source>
</evidence>
<sequence length="112" mass="12282">GNNHLIQERTNMTTEKRKMLLLHHYETGAEIWCDPDVIGVLERLESQPKTGTCPEGIAARTRVWCRSSESVGFSSMTCAPNLLVSELPGEIAAHARWAIQLAEEKPKPGAGG</sequence>
<name>X0U9F4_9ZZZZ</name>